<evidence type="ECO:0000256" key="8">
    <source>
        <dbReference type="ARBA" id="ARBA00023027"/>
    </source>
</evidence>
<dbReference type="SMART" id="SM00822">
    <property type="entry name" value="PKS_KR"/>
    <property type="match status" value="1"/>
</dbReference>
<comment type="caution">
    <text evidence="15">The sequence shown here is derived from an EMBL/GenBank/DDBJ whole genome shotgun (WGS) entry which is preliminary data.</text>
</comment>
<keyword evidence="4" id="KW-0444">Lipid biosynthesis</keyword>
<keyword evidence="9" id="KW-0443">Lipid metabolism</keyword>
<reference evidence="15" key="1">
    <citation type="journal article" date="2021" name="Cell">
        <title>Tracing the genetic footprints of vertebrate landing in non-teleost ray-finned fishes.</title>
        <authorList>
            <person name="Bi X."/>
            <person name="Wang K."/>
            <person name="Yang L."/>
            <person name="Pan H."/>
            <person name="Jiang H."/>
            <person name="Wei Q."/>
            <person name="Fang M."/>
            <person name="Yu H."/>
            <person name="Zhu C."/>
            <person name="Cai Y."/>
            <person name="He Y."/>
            <person name="Gan X."/>
            <person name="Zeng H."/>
            <person name="Yu D."/>
            <person name="Zhu Y."/>
            <person name="Jiang H."/>
            <person name="Qiu Q."/>
            <person name="Yang H."/>
            <person name="Zhang Y.E."/>
            <person name="Wang W."/>
            <person name="Zhu M."/>
            <person name="He S."/>
            <person name="Zhang G."/>
        </authorList>
    </citation>
    <scope>NUCLEOTIDE SEQUENCE</scope>
    <source>
        <strain evidence="15">Allg_001</strain>
    </source>
</reference>
<dbReference type="InterPro" id="IPR057326">
    <property type="entry name" value="KR_dom"/>
</dbReference>
<dbReference type="NCBIfam" id="NF009466">
    <property type="entry name" value="PRK12826.1-2"/>
    <property type="match status" value="1"/>
</dbReference>
<dbReference type="PANTHER" id="PTHR42760">
    <property type="entry name" value="SHORT-CHAIN DEHYDROGENASES/REDUCTASES FAMILY MEMBER"/>
    <property type="match status" value="1"/>
</dbReference>
<dbReference type="PRINTS" id="PR00080">
    <property type="entry name" value="SDRFAMILY"/>
</dbReference>
<gene>
    <name evidence="15" type="primary">Cbr4</name>
    <name evidence="15" type="ORF">GTO95_0012427</name>
</gene>
<organism evidence="15 16">
    <name type="scientific">Atractosteus spatula</name>
    <name type="common">Alligator gar</name>
    <name type="synonym">Lepisosteus spatula</name>
    <dbReference type="NCBI Taxonomy" id="7917"/>
    <lineage>
        <taxon>Eukaryota</taxon>
        <taxon>Metazoa</taxon>
        <taxon>Chordata</taxon>
        <taxon>Craniata</taxon>
        <taxon>Vertebrata</taxon>
        <taxon>Euteleostomi</taxon>
        <taxon>Actinopterygii</taxon>
        <taxon>Neopterygii</taxon>
        <taxon>Holostei</taxon>
        <taxon>Semionotiformes</taxon>
        <taxon>Lepisosteidae</taxon>
        <taxon>Atractosteus</taxon>
    </lineage>
</organism>
<evidence type="ECO:0000256" key="1">
    <source>
        <dbReference type="ARBA" id="ARBA00004305"/>
    </source>
</evidence>
<dbReference type="GO" id="GO:0016616">
    <property type="term" value="F:oxidoreductase activity, acting on the CH-OH group of donors, NAD or NADP as acceptor"/>
    <property type="evidence" value="ECO:0007669"/>
    <property type="project" value="TreeGrafter"/>
</dbReference>
<keyword evidence="10" id="KW-0496">Mitochondrion</keyword>
<dbReference type="AlphaFoldDB" id="A0A8J7P9W9"/>
<keyword evidence="8" id="KW-0520">NAD</keyword>
<keyword evidence="6" id="KW-0521">NADP</keyword>
<evidence type="ECO:0000256" key="2">
    <source>
        <dbReference type="ARBA" id="ARBA00005194"/>
    </source>
</evidence>
<dbReference type="SUPFAM" id="SSF51735">
    <property type="entry name" value="NAD(P)-binding Rossmann-fold domains"/>
    <property type="match status" value="1"/>
</dbReference>
<evidence type="ECO:0000313" key="16">
    <source>
        <dbReference type="Proteomes" id="UP000736164"/>
    </source>
</evidence>
<keyword evidence="16" id="KW-1185">Reference proteome</keyword>
<feature type="domain" description="Ketoreductase" evidence="14">
    <location>
        <begin position="40"/>
        <end position="218"/>
    </location>
</feature>
<comment type="similarity">
    <text evidence="3">Belongs to the short-chain dehydrogenases/reductases (SDR) family.</text>
</comment>
<evidence type="ECO:0000256" key="3">
    <source>
        <dbReference type="ARBA" id="ARBA00006484"/>
    </source>
</evidence>
<dbReference type="Gene3D" id="3.40.50.720">
    <property type="entry name" value="NAD(P)-binding Rossmann-like Domain"/>
    <property type="match status" value="1"/>
</dbReference>
<dbReference type="GO" id="GO:0006633">
    <property type="term" value="P:fatty acid biosynthetic process"/>
    <property type="evidence" value="ECO:0007669"/>
    <property type="project" value="UniProtKB-KW"/>
</dbReference>
<evidence type="ECO:0000256" key="12">
    <source>
        <dbReference type="ARBA" id="ARBA00041580"/>
    </source>
</evidence>
<dbReference type="PANTHER" id="PTHR42760:SF133">
    <property type="entry name" value="3-OXOACYL-[ACYL-CARRIER-PROTEIN] REDUCTASE"/>
    <property type="match status" value="1"/>
</dbReference>
<comment type="pathway">
    <text evidence="2">Lipid metabolism; fatty acid biosynthesis.</text>
</comment>
<evidence type="ECO:0000256" key="6">
    <source>
        <dbReference type="ARBA" id="ARBA00022857"/>
    </source>
</evidence>
<dbReference type="InterPro" id="IPR002347">
    <property type="entry name" value="SDR_fam"/>
</dbReference>
<keyword evidence="11" id="KW-0275">Fatty acid biosynthesis</keyword>
<dbReference type="GO" id="GO:0048038">
    <property type="term" value="F:quinone binding"/>
    <property type="evidence" value="ECO:0007669"/>
    <property type="project" value="TreeGrafter"/>
</dbReference>
<evidence type="ECO:0000256" key="9">
    <source>
        <dbReference type="ARBA" id="ARBA00023098"/>
    </source>
</evidence>
<dbReference type="Proteomes" id="UP000736164">
    <property type="component" value="Unassembled WGS sequence"/>
</dbReference>
<comment type="subcellular location">
    <subcellularLocation>
        <location evidence="1">Mitochondrion matrix</location>
    </subcellularLocation>
</comment>
<dbReference type="FunFam" id="3.40.50.720:FF:000285">
    <property type="entry name" value="Carbonyl reductase family member 4"/>
    <property type="match status" value="1"/>
</dbReference>
<evidence type="ECO:0000256" key="11">
    <source>
        <dbReference type="ARBA" id="ARBA00023160"/>
    </source>
</evidence>
<dbReference type="PROSITE" id="PS00061">
    <property type="entry name" value="ADH_SHORT"/>
    <property type="match status" value="1"/>
</dbReference>
<dbReference type="InterPro" id="IPR036291">
    <property type="entry name" value="NAD(P)-bd_dom_sf"/>
</dbReference>
<evidence type="ECO:0000313" key="15">
    <source>
        <dbReference type="EMBL" id="MBN3326139.1"/>
    </source>
</evidence>
<dbReference type="EMBL" id="JAAWVO010078944">
    <property type="protein sequence ID" value="MBN3326139.1"/>
    <property type="molecule type" value="Genomic_DNA"/>
</dbReference>
<dbReference type="PRINTS" id="PR00081">
    <property type="entry name" value="GDHRDH"/>
</dbReference>
<evidence type="ECO:0000256" key="7">
    <source>
        <dbReference type="ARBA" id="ARBA00023002"/>
    </source>
</evidence>
<dbReference type="Pfam" id="PF13561">
    <property type="entry name" value="adh_short_C2"/>
    <property type="match status" value="1"/>
</dbReference>
<accession>A0A8J7P9W9</accession>
<evidence type="ECO:0000256" key="13">
    <source>
        <dbReference type="ARBA" id="ARBA00041707"/>
    </source>
</evidence>
<keyword evidence="7" id="KW-0560">Oxidoreductase</keyword>
<proteinExistence type="inferred from homology"/>
<keyword evidence="5" id="KW-0276">Fatty acid metabolism</keyword>
<name>A0A8J7P9W9_ATRSP</name>
<evidence type="ECO:0000259" key="14">
    <source>
        <dbReference type="SMART" id="SM00822"/>
    </source>
</evidence>
<dbReference type="GO" id="GO:0005759">
    <property type="term" value="C:mitochondrial matrix"/>
    <property type="evidence" value="ECO:0007669"/>
    <property type="project" value="UniProtKB-SubCell"/>
</dbReference>
<protein>
    <recommendedName>
        <fullName evidence="13">3-ketoacyl-[acyl-carrier-protein] reductase beta subunit</fullName>
    </recommendedName>
    <alternativeName>
        <fullName evidence="12">Quinone reductase CBR4</fullName>
    </alternativeName>
</protein>
<evidence type="ECO:0000256" key="4">
    <source>
        <dbReference type="ARBA" id="ARBA00022516"/>
    </source>
</evidence>
<sequence>MLNSVHSHRSIEIQKTGTAFQRFIETECRASMSSEARMPSVCAVFGGSRGIGRAVAQLLAEKGHRVVVVARNVEAAQATASALGNEHIALSCDVSKEQEVLKTFEKIQSHCGSINYLVNAAGVNRDGLLLRMKTDDIVTLLHTNLLGAMLTCRSALKGMLHNQGGAIVNIGSVVGLKGNAGQCAYSASKAGLEGLTRSLAKEVAGRNIRVNLVAPGFIHTDMTAELKEEELRKKIPLGRFGEPREVAQAVLFLLESPYVTGQVFVVDGGLHLVM</sequence>
<evidence type="ECO:0000256" key="10">
    <source>
        <dbReference type="ARBA" id="ARBA00023128"/>
    </source>
</evidence>
<evidence type="ECO:0000256" key="5">
    <source>
        <dbReference type="ARBA" id="ARBA00022832"/>
    </source>
</evidence>
<feature type="non-terminal residue" evidence="15">
    <location>
        <position position="274"/>
    </location>
</feature>
<dbReference type="InterPro" id="IPR020904">
    <property type="entry name" value="Sc_DH/Rdtase_CS"/>
</dbReference>
<feature type="non-terminal residue" evidence="15">
    <location>
        <position position="1"/>
    </location>
</feature>